<sequence length="124" mass="13467">MIQGLRTTIYLVADLNRAKEWYASMLSRRPYFDEPSYVGFDVDGFELGLQPLEQPGSRRPGSGVVAYWGVEDADAAIERLLGLGATRDGDVRDVGGGVRVATVLDPDGNTFGIIENPGFSPRGF</sequence>
<dbReference type="InterPro" id="IPR029068">
    <property type="entry name" value="Glyas_Bleomycin-R_OHBP_Dase"/>
</dbReference>
<dbReference type="AlphaFoldDB" id="A0A6J4R7M7"/>
<reference evidence="2" key="1">
    <citation type="submission" date="2020-02" db="EMBL/GenBank/DDBJ databases">
        <authorList>
            <person name="Meier V. D."/>
        </authorList>
    </citation>
    <scope>NUCLEOTIDE SEQUENCE</scope>
    <source>
        <strain evidence="2">AVDCRST_MAG25</strain>
    </source>
</reference>
<dbReference type="InterPro" id="IPR037523">
    <property type="entry name" value="VOC_core"/>
</dbReference>
<dbReference type="InterPro" id="IPR052164">
    <property type="entry name" value="Anthracycline_SecMetBiosynth"/>
</dbReference>
<feature type="domain" description="VOC" evidence="1">
    <location>
        <begin position="4"/>
        <end position="116"/>
    </location>
</feature>
<dbReference type="EMBL" id="CADCVI010000096">
    <property type="protein sequence ID" value="CAA9466563.1"/>
    <property type="molecule type" value="Genomic_DNA"/>
</dbReference>
<dbReference type="CDD" id="cd06587">
    <property type="entry name" value="VOC"/>
    <property type="match status" value="1"/>
</dbReference>
<evidence type="ECO:0000313" key="2">
    <source>
        <dbReference type="EMBL" id="CAA9466563.1"/>
    </source>
</evidence>
<dbReference type="Pfam" id="PF18029">
    <property type="entry name" value="Glyoxalase_6"/>
    <property type="match status" value="1"/>
</dbReference>
<proteinExistence type="predicted"/>
<dbReference type="SUPFAM" id="SSF54593">
    <property type="entry name" value="Glyoxalase/Bleomycin resistance protein/Dihydroxybiphenyl dioxygenase"/>
    <property type="match status" value="1"/>
</dbReference>
<dbReference type="PANTHER" id="PTHR33993:SF14">
    <property type="entry name" value="GB|AAF24581.1"/>
    <property type="match status" value="1"/>
</dbReference>
<evidence type="ECO:0000259" key="1">
    <source>
        <dbReference type="PROSITE" id="PS51819"/>
    </source>
</evidence>
<dbReference type="Gene3D" id="3.10.180.10">
    <property type="entry name" value="2,3-Dihydroxybiphenyl 1,2-Dioxygenase, domain 1"/>
    <property type="match status" value="1"/>
</dbReference>
<protein>
    <recommendedName>
        <fullName evidence="1">VOC domain-containing protein</fullName>
    </recommendedName>
</protein>
<dbReference type="PROSITE" id="PS51819">
    <property type="entry name" value="VOC"/>
    <property type="match status" value="1"/>
</dbReference>
<dbReference type="InterPro" id="IPR041581">
    <property type="entry name" value="Glyoxalase_6"/>
</dbReference>
<gene>
    <name evidence="2" type="ORF">AVDCRST_MAG25-1590</name>
</gene>
<dbReference type="PANTHER" id="PTHR33993">
    <property type="entry name" value="GLYOXALASE-RELATED"/>
    <property type="match status" value="1"/>
</dbReference>
<accession>A0A6J4R7M7</accession>
<organism evidence="2">
    <name type="scientific">uncultured Rubrobacteraceae bacterium</name>
    <dbReference type="NCBI Taxonomy" id="349277"/>
    <lineage>
        <taxon>Bacteria</taxon>
        <taxon>Bacillati</taxon>
        <taxon>Actinomycetota</taxon>
        <taxon>Rubrobacteria</taxon>
        <taxon>Rubrobacterales</taxon>
        <taxon>Rubrobacteraceae</taxon>
        <taxon>environmental samples</taxon>
    </lineage>
</organism>
<name>A0A6J4R7M7_9ACTN</name>